<dbReference type="KEGG" id="cmet:K6K41_14720"/>
<dbReference type="Proteomes" id="UP000825701">
    <property type="component" value="Chromosome"/>
</dbReference>
<dbReference type="AlphaFoldDB" id="A0A9E6R5Q2"/>
<dbReference type="Gene3D" id="3.30.70.1280">
    <property type="entry name" value="SP0830-like domains"/>
    <property type="match status" value="1"/>
</dbReference>
<keyword evidence="2" id="KW-1185">Reference proteome</keyword>
<dbReference type="RefSeq" id="WP_261401272.1">
    <property type="nucleotide sequence ID" value="NZ_CP081869.1"/>
</dbReference>
<protein>
    <submittedName>
        <fullName evidence="1">DUF1697 domain-containing protein</fullName>
    </submittedName>
</protein>
<sequence length="181" mass="19460">MPVFVALIRAINVGGAGRLPMAELRAACEAAGLQRVATYVASGNLVFETGLSEQEAKALLVELLRERFGLTQNHVILRTHGDLAEAIAQNPYPEAASARPNLLHVAFLEDEPRAGAADALAGWEGPERGRLDGRRAYLDYEGGAGRSKLTPAVLNKMFGCRHTSRNWNTVRKLAEMAAPSG</sequence>
<dbReference type="Pfam" id="PF08002">
    <property type="entry name" value="DUF1697"/>
    <property type="match status" value="1"/>
</dbReference>
<dbReference type="PIRSF" id="PIRSF008502">
    <property type="entry name" value="UCP008502"/>
    <property type="match status" value="1"/>
</dbReference>
<evidence type="ECO:0000313" key="2">
    <source>
        <dbReference type="Proteomes" id="UP000825701"/>
    </source>
</evidence>
<dbReference type="PANTHER" id="PTHR36439:SF1">
    <property type="entry name" value="DUF1697 DOMAIN-CONTAINING PROTEIN"/>
    <property type="match status" value="1"/>
</dbReference>
<accession>A0A9E6R5Q2</accession>
<reference evidence="1" key="1">
    <citation type="submission" date="2021-08" db="EMBL/GenBank/DDBJ databases">
        <authorList>
            <person name="Zhang H."/>
            <person name="Xu M."/>
            <person name="Yu Z."/>
            <person name="Yang L."/>
            <person name="Cai Y."/>
        </authorList>
    </citation>
    <scope>NUCLEOTIDE SEQUENCE</scope>
    <source>
        <strain evidence="1">CHL1</strain>
    </source>
</reference>
<gene>
    <name evidence="1" type="ORF">K6K41_14720</name>
</gene>
<dbReference type="EMBL" id="CP081869">
    <property type="protein sequence ID" value="QZN98363.1"/>
    <property type="molecule type" value="Genomic_DNA"/>
</dbReference>
<proteinExistence type="predicted"/>
<dbReference type="PANTHER" id="PTHR36439">
    <property type="entry name" value="BLL4334 PROTEIN"/>
    <property type="match status" value="1"/>
</dbReference>
<dbReference type="InterPro" id="IPR012545">
    <property type="entry name" value="DUF1697"/>
</dbReference>
<organism evidence="1 2">
    <name type="scientific">Chenggangzhangella methanolivorans</name>
    <dbReference type="NCBI Taxonomy" id="1437009"/>
    <lineage>
        <taxon>Bacteria</taxon>
        <taxon>Pseudomonadati</taxon>
        <taxon>Pseudomonadota</taxon>
        <taxon>Alphaproteobacteria</taxon>
        <taxon>Hyphomicrobiales</taxon>
        <taxon>Methylopilaceae</taxon>
        <taxon>Chenggangzhangella</taxon>
    </lineage>
</organism>
<evidence type="ECO:0000313" key="1">
    <source>
        <dbReference type="EMBL" id="QZN98363.1"/>
    </source>
</evidence>
<name>A0A9E6R5Q2_9HYPH</name>
<dbReference type="SUPFAM" id="SSF160379">
    <property type="entry name" value="SP0830-like"/>
    <property type="match status" value="1"/>
</dbReference>